<dbReference type="EMBL" id="CM042886">
    <property type="protein sequence ID" value="KAI4338862.1"/>
    <property type="molecule type" value="Genomic_DNA"/>
</dbReference>
<keyword evidence="2" id="KW-1185">Reference proteome</keyword>
<reference evidence="2" key="1">
    <citation type="journal article" date="2023" name="Front. Plant Sci.">
        <title>Chromosomal-level genome assembly of Melastoma candidum provides insights into trichome evolution.</title>
        <authorList>
            <person name="Zhong Y."/>
            <person name="Wu W."/>
            <person name="Sun C."/>
            <person name="Zou P."/>
            <person name="Liu Y."/>
            <person name="Dai S."/>
            <person name="Zhou R."/>
        </authorList>
    </citation>
    <scope>NUCLEOTIDE SEQUENCE [LARGE SCALE GENOMIC DNA]</scope>
</reference>
<protein>
    <submittedName>
        <fullName evidence="1">Uncharacterized protein</fullName>
    </submittedName>
</protein>
<name>A0ACB9NQN5_9MYRT</name>
<accession>A0ACB9NQN5</accession>
<sequence length="710" mass="76715">MKKAFDQTVREIKREVNKKVLKVPTIEQKVLDATSNEPWGPHGTLLAQIAHASTNSYEYQMIMSVIWKRMNDNGKNWRHVYKAMTVLEYLVANGSERVIDDIREHAYQIQTLSCFQYIDSKGRDQGNNVRKKSQSLVVLVHDKDRIAEVRQKAAANRDKFRSIASTGGMYRPRSYSDSEGYGGKQDEFRYGGRYGSRDYDRDGYSDRGGREWGRDDDRYRNGDSYSYAGDRYGREDRFGRDTDRDDSRHERSRSTDDYQSASRGKSSERGSDQGCDDDGQQLPRKFSEQNLATLPKYEEAVNDSRSPDEELKDVEKATSPAPKSPSPPPPGSNAGIEKNVSGSLVPPAEPTDSAFDFNPRGPFSSSPASSKTADTDLFGSFSDPSSDNTLALVPITPLTAETELHSLSFSGSTSSFPTLAQNSPSTKQVFEDPFGDSPFQVNGGPSSAGGLFSGFRSQQSLPQQFSTPDPNVDILDGLLALPAPLPAETQAALPTAVMSPYGTGTSGPVSAPTLVPATSSNFYGAGGLQPQIYGLGTVPPQTGQGTVVNSQPVTPQPPKENFQPKSTIWADTLNRGLVDLNISGPKTNPTADIGVDFEALNRKEKRLEKTSVTTASVVSNVMMGKAMGSGSGIGRAGAGSLRPPLSPVVVGSTSGWGGYGGMNMNMGMGQSMQMQRPNMPPPGPNPMAGGYNPMGGPGSYAQQPYGGIYR</sequence>
<evidence type="ECO:0000313" key="2">
    <source>
        <dbReference type="Proteomes" id="UP001057402"/>
    </source>
</evidence>
<comment type="caution">
    <text evidence="1">The sequence shown here is derived from an EMBL/GenBank/DDBJ whole genome shotgun (WGS) entry which is preliminary data.</text>
</comment>
<gene>
    <name evidence="1" type="ORF">MLD38_023871</name>
</gene>
<organism evidence="1 2">
    <name type="scientific">Melastoma candidum</name>
    <dbReference type="NCBI Taxonomy" id="119954"/>
    <lineage>
        <taxon>Eukaryota</taxon>
        <taxon>Viridiplantae</taxon>
        <taxon>Streptophyta</taxon>
        <taxon>Embryophyta</taxon>
        <taxon>Tracheophyta</taxon>
        <taxon>Spermatophyta</taxon>
        <taxon>Magnoliopsida</taxon>
        <taxon>eudicotyledons</taxon>
        <taxon>Gunneridae</taxon>
        <taxon>Pentapetalae</taxon>
        <taxon>rosids</taxon>
        <taxon>malvids</taxon>
        <taxon>Myrtales</taxon>
        <taxon>Melastomataceae</taxon>
        <taxon>Melastomatoideae</taxon>
        <taxon>Melastomateae</taxon>
        <taxon>Melastoma</taxon>
    </lineage>
</organism>
<evidence type="ECO:0000313" key="1">
    <source>
        <dbReference type="EMBL" id="KAI4338862.1"/>
    </source>
</evidence>
<proteinExistence type="predicted"/>
<dbReference type="Proteomes" id="UP001057402">
    <property type="component" value="Chromosome 7"/>
</dbReference>